<dbReference type="SUPFAM" id="SSF56935">
    <property type="entry name" value="Porins"/>
    <property type="match status" value="1"/>
</dbReference>
<feature type="domain" description="Porin" evidence="12">
    <location>
        <begin position="7"/>
        <end position="330"/>
    </location>
</feature>
<dbReference type="Gene3D" id="2.40.160.10">
    <property type="entry name" value="Porin"/>
    <property type="match status" value="1"/>
</dbReference>
<dbReference type="RefSeq" id="WP_369339268.1">
    <property type="nucleotide sequence ID" value="NZ_JBFYGN010000017.1"/>
</dbReference>
<evidence type="ECO:0000256" key="11">
    <source>
        <dbReference type="SAM" id="SignalP"/>
    </source>
</evidence>
<keyword evidence="7" id="KW-0406">Ion transport</keyword>
<keyword evidence="14" id="KW-1185">Reference proteome</keyword>
<keyword evidence="3" id="KW-0813">Transport</keyword>
<evidence type="ECO:0000256" key="9">
    <source>
        <dbReference type="ARBA" id="ARBA00023136"/>
    </source>
</evidence>
<keyword evidence="4" id="KW-1134">Transmembrane beta strand</keyword>
<gene>
    <name evidence="13" type="ORF">AB6724_14670</name>
</gene>
<dbReference type="CDD" id="cd00342">
    <property type="entry name" value="gram_neg_porins"/>
    <property type="match status" value="1"/>
</dbReference>
<feature type="signal peptide" evidence="11">
    <location>
        <begin position="1"/>
        <end position="19"/>
    </location>
</feature>
<evidence type="ECO:0000256" key="6">
    <source>
        <dbReference type="ARBA" id="ARBA00022729"/>
    </source>
</evidence>
<comment type="subunit">
    <text evidence="2">Homotrimer.</text>
</comment>
<evidence type="ECO:0000256" key="3">
    <source>
        <dbReference type="ARBA" id="ARBA00022448"/>
    </source>
</evidence>
<dbReference type="PANTHER" id="PTHR34501">
    <property type="entry name" value="PROTEIN YDDL-RELATED"/>
    <property type="match status" value="1"/>
</dbReference>
<comment type="subcellular location">
    <subcellularLocation>
        <location evidence="1">Cell outer membrane</location>
        <topology evidence="1">Multi-pass membrane protein</topology>
    </subcellularLocation>
</comment>
<evidence type="ECO:0000256" key="1">
    <source>
        <dbReference type="ARBA" id="ARBA00004571"/>
    </source>
</evidence>
<keyword evidence="6 11" id="KW-0732">Signal</keyword>
<evidence type="ECO:0000259" key="12">
    <source>
        <dbReference type="Pfam" id="PF13609"/>
    </source>
</evidence>
<comment type="caution">
    <text evidence="13">The sequence shown here is derived from an EMBL/GenBank/DDBJ whole genome shotgun (WGS) entry which is preliminary data.</text>
</comment>
<evidence type="ECO:0000256" key="7">
    <source>
        <dbReference type="ARBA" id="ARBA00023065"/>
    </source>
</evidence>
<accession>A0ABV3ZX19</accession>
<evidence type="ECO:0000256" key="8">
    <source>
        <dbReference type="ARBA" id="ARBA00023114"/>
    </source>
</evidence>
<dbReference type="Pfam" id="PF13609">
    <property type="entry name" value="Porin_4"/>
    <property type="match status" value="1"/>
</dbReference>
<sequence>MKKSLIALAVLAASGAAMAQSSVTLFGIVDTGIGYVNHSIDAKGNDTGSRYGVGTSGNATSRLGLRGTEDLGGGLKAGFWLEGEVFGDDGNASGLNFKRESTVRLSGNFGEVRLGRETTPTFRTSLKYDVFGATGIGQFMGYRDWAGNKIADSDGIRANNMVSYSSPNFNGFTANISYAFDEKAATFAGNNKIGRYVGGNVGYDNGPLSVTLAYGTIKSAANFGALGSDSADRDEVELGASYNFGVAKLTGLAQQVKYKADNVGASGKFNNYMIGVSAPVGGVGEVKAQYAYYDQKGFNTKAQQLSLGYVHNLSKRTALYGTVAFMKNNGANDNSLGSNLGLQAKGVYKDAVAYGQNQTGVQVGIRHAF</sequence>
<dbReference type="InterPro" id="IPR033900">
    <property type="entry name" value="Gram_neg_porin_domain"/>
</dbReference>
<dbReference type="Proteomes" id="UP001561046">
    <property type="component" value="Unassembled WGS sequence"/>
</dbReference>
<dbReference type="InterPro" id="IPR002299">
    <property type="entry name" value="Porin_Neis"/>
</dbReference>
<feature type="chain" id="PRO_5046554601" evidence="11">
    <location>
        <begin position="20"/>
        <end position="369"/>
    </location>
</feature>
<reference evidence="13 14" key="1">
    <citation type="journal article" date="2013" name="Int. J. Syst. Evol. Microbiol.">
        <title>Comamonas guangdongensis sp. nov., isolated from subterranean forest sediment, and emended description of the genus Comamonas.</title>
        <authorList>
            <person name="Zhang J."/>
            <person name="Wang Y."/>
            <person name="Zhou S."/>
            <person name="Wu C."/>
            <person name="He J."/>
            <person name="Li F."/>
        </authorList>
    </citation>
    <scope>NUCLEOTIDE SEQUENCE [LARGE SCALE GENOMIC DNA]</scope>
    <source>
        <strain evidence="13 14">CCTCC AB2011133</strain>
    </source>
</reference>
<keyword evidence="8" id="KW-0626">Porin</keyword>
<evidence type="ECO:0000256" key="4">
    <source>
        <dbReference type="ARBA" id="ARBA00022452"/>
    </source>
</evidence>
<evidence type="ECO:0000313" key="14">
    <source>
        <dbReference type="Proteomes" id="UP001561046"/>
    </source>
</evidence>
<evidence type="ECO:0000256" key="2">
    <source>
        <dbReference type="ARBA" id="ARBA00011233"/>
    </source>
</evidence>
<proteinExistence type="predicted"/>
<name>A0ABV3ZX19_9BURK</name>
<dbReference type="PANTHER" id="PTHR34501:SF9">
    <property type="entry name" value="MAJOR OUTER MEMBRANE PROTEIN P.IA"/>
    <property type="match status" value="1"/>
</dbReference>
<protein>
    <submittedName>
        <fullName evidence="13">Porin</fullName>
    </submittedName>
</protein>
<organism evidence="13 14">
    <name type="scientific">Comamonas guangdongensis</name>
    <dbReference type="NCBI Taxonomy" id="510515"/>
    <lineage>
        <taxon>Bacteria</taxon>
        <taxon>Pseudomonadati</taxon>
        <taxon>Pseudomonadota</taxon>
        <taxon>Betaproteobacteria</taxon>
        <taxon>Burkholderiales</taxon>
        <taxon>Comamonadaceae</taxon>
        <taxon>Comamonas</taxon>
    </lineage>
</organism>
<dbReference type="InterPro" id="IPR050298">
    <property type="entry name" value="Gram-neg_bact_OMP"/>
</dbReference>
<evidence type="ECO:0000256" key="5">
    <source>
        <dbReference type="ARBA" id="ARBA00022692"/>
    </source>
</evidence>
<evidence type="ECO:0000313" key="13">
    <source>
        <dbReference type="EMBL" id="MEX8194082.1"/>
    </source>
</evidence>
<evidence type="ECO:0000256" key="10">
    <source>
        <dbReference type="ARBA" id="ARBA00023237"/>
    </source>
</evidence>
<dbReference type="PRINTS" id="PR00184">
    <property type="entry name" value="NEISSPPORIN"/>
</dbReference>
<keyword evidence="10" id="KW-0998">Cell outer membrane</keyword>
<dbReference type="EMBL" id="JBFYGN010000017">
    <property type="protein sequence ID" value="MEX8194082.1"/>
    <property type="molecule type" value="Genomic_DNA"/>
</dbReference>
<keyword evidence="9" id="KW-0472">Membrane</keyword>
<keyword evidence="5" id="KW-0812">Transmembrane</keyword>
<dbReference type="InterPro" id="IPR023614">
    <property type="entry name" value="Porin_dom_sf"/>
</dbReference>